<feature type="domain" description="Histidine kinase" evidence="11">
    <location>
        <begin position="341"/>
        <end position="557"/>
    </location>
</feature>
<dbReference type="InterPro" id="IPR035965">
    <property type="entry name" value="PAS-like_dom_sf"/>
</dbReference>
<organism evidence="12 13">
    <name type="scientific">Grylomicrobium aquisgranensis</name>
    <dbReference type="NCBI Taxonomy" id="2926318"/>
    <lineage>
        <taxon>Bacteria</taxon>
        <taxon>Bacillati</taxon>
        <taxon>Bacillota</taxon>
        <taxon>Erysipelotrichia</taxon>
        <taxon>Erysipelotrichales</taxon>
        <taxon>Erysipelotrichaceae</taxon>
        <taxon>Grylomicrobium</taxon>
    </lineage>
</organism>
<name>A0AB35U4J5_9FIRM</name>
<dbReference type="SMART" id="SM00387">
    <property type="entry name" value="HATPase_c"/>
    <property type="match status" value="1"/>
</dbReference>
<dbReference type="PANTHER" id="PTHR45453:SF1">
    <property type="entry name" value="PHOSPHATE REGULON SENSOR PROTEIN PHOR"/>
    <property type="match status" value="1"/>
</dbReference>
<dbReference type="GO" id="GO:0005524">
    <property type="term" value="F:ATP binding"/>
    <property type="evidence" value="ECO:0007669"/>
    <property type="project" value="UniProtKB-KW"/>
</dbReference>
<sequence length="562" mass="61983">MKSKIFRYVSISMAVVLAAAMAVMILILNNHFISLETSRLESEAMLVQAGIDAGSDAYLKSLEASDDANYRITWIAANGDVLYDSKADASQMENHSDRAEFKEALSQGSGVATRYSHTMAIRTIYAARKCGDGSVIRVAENYDTAGILTMRMISPILIILIAAITVASLLARRLADEIAEPINTLDLDHPLQQNTYDEIQPLLVRIDKQNEQIDEQLNELHQKKKEFEAVTSSISEGIILLNRNEEIVSINDAARSLFDKTDDMDVHTLDDLCGSEQMHRLAKTTLAGGSSEEIIQFRDADIRLTGHPITSHGVLTGASILACDITSVYEAEQTRREFTANVSHELKTPLQSIMGSAELLENHLVKPEDTDKFIHKIRFESARMLTLIDDIIRLSQLDENASVEVSRLQLKDLAREAHEAVAASAKKRNITISMDLHDAPIKANNRLVYEIAYNLLGNAIRYNHENGSVTVKTWHDAEHHLSILSVADTGIGIPHEAQSRIFERFYRVDKSHSRATGGTGLGLSIVKHAAAICGARITVTSELGKGSVFTVKFPEDPGNDKA</sequence>
<dbReference type="RefSeq" id="WP_370595293.1">
    <property type="nucleotide sequence ID" value="NZ_JALBUR010000001.1"/>
</dbReference>
<feature type="coiled-coil region" evidence="9">
    <location>
        <begin position="203"/>
        <end position="230"/>
    </location>
</feature>
<dbReference type="SMART" id="SM00388">
    <property type="entry name" value="HisKA"/>
    <property type="match status" value="1"/>
</dbReference>
<accession>A0AB35U4J5</accession>
<keyword evidence="4" id="KW-0597">Phosphoprotein</keyword>
<dbReference type="PRINTS" id="PR00344">
    <property type="entry name" value="BCTRLSENSOR"/>
</dbReference>
<proteinExistence type="predicted"/>
<comment type="catalytic activity">
    <reaction evidence="1">
        <text>ATP + protein L-histidine = ADP + protein N-phospho-L-histidine.</text>
        <dbReference type="EC" id="2.7.13.3"/>
    </reaction>
</comment>
<dbReference type="AlphaFoldDB" id="A0AB35U4J5"/>
<dbReference type="Proteomes" id="UP001286174">
    <property type="component" value="Unassembled WGS sequence"/>
</dbReference>
<keyword evidence="9" id="KW-0175">Coiled coil</keyword>
<evidence type="ECO:0000256" key="9">
    <source>
        <dbReference type="SAM" id="Coils"/>
    </source>
</evidence>
<keyword evidence="7" id="KW-0902">Two-component regulatory system</keyword>
<keyword evidence="5" id="KW-0808">Transferase</keyword>
<dbReference type="Gene3D" id="1.10.287.130">
    <property type="match status" value="1"/>
</dbReference>
<evidence type="ECO:0000256" key="6">
    <source>
        <dbReference type="ARBA" id="ARBA00022777"/>
    </source>
</evidence>
<dbReference type="InterPro" id="IPR004358">
    <property type="entry name" value="Sig_transdc_His_kin-like_C"/>
</dbReference>
<protein>
    <recommendedName>
        <fullName evidence="3">histidine kinase</fullName>
        <ecNumber evidence="3">2.7.13.3</ecNumber>
    </recommendedName>
</protein>
<dbReference type="Gene3D" id="3.30.450.20">
    <property type="entry name" value="PAS domain"/>
    <property type="match status" value="1"/>
</dbReference>
<dbReference type="FunFam" id="1.10.287.130:FF:000001">
    <property type="entry name" value="Two-component sensor histidine kinase"/>
    <property type="match status" value="1"/>
</dbReference>
<keyword evidence="10" id="KW-0812">Transmembrane</keyword>
<evidence type="ECO:0000313" key="12">
    <source>
        <dbReference type="EMBL" id="MDX8418607.1"/>
    </source>
</evidence>
<dbReference type="PROSITE" id="PS50109">
    <property type="entry name" value="HIS_KIN"/>
    <property type="match status" value="1"/>
</dbReference>
<dbReference type="Gene3D" id="3.30.565.10">
    <property type="entry name" value="Histidine kinase-like ATPase, C-terminal domain"/>
    <property type="match status" value="1"/>
</dbReference>
<dbReference type="EC" id="2.7.13.3" evidence="3"/>
<dbReference type="GO" id="GO:0000155">
    <property type="term" value="F:phosphorelay sensor kinase activity"/>
    <property type="evidence" value="ECO:0007669"/>
    <property type="project" value="InterPro"/>
</dbReference>
<dbReference type="GO" id="GO:0016036">
    <property type="term" value="P:cellular response to phosphate starvation"/>
    <property type="evidence" value="ECO:0007669"/>
    <property type="project" value="TreeGrafter"/>
</dbReference>
<dbReference type="Pfam" id="PF02518">
    <property type="entry name" value="HATPase_c"/>
    <property type="match status" value="1"/>
</dbReference>
<keyword evidence="6" id="KW-0418">Kinase</keyword>
<dbReference type="SUPFAM" id="SSF55785">
    <property type="entry name" value="PYP-like sensor domain (PAS domain)"/>
    <property type="match status" value="1"/>
</dbReference>
<dbReference type="GO" id="GO:0004721">
    <property type="term" value="F:phosphoprotein phosphatase activity"/>
    <property type="evidence" value="ECO:0007669"/>
    <property type="project" value="TreeGrafter"/>
</dbReference>
<evidence type="ECO:0000259" key="11">
    <source>
        <dbReference type="PROSITE" id="PS50109"/>
    </source>
</evidence>
<dbReference type="FunFam" id="3.30.565.10:FF:000006">
    <property type="entry name" value="Sensor histidine kinase WalK"/>
    <property type="match status" value="1"/>
</dbReference>
<evidence type="ECO:0000256" key="1">
    <source>
        <dbReference type="ARBA" id="ARBA00000085"/>
    </source>
</evidence>
<dbReference type="InterPro" id="IPR003661">
    <property type="entry name" value="HisK_dim/P_dom"/>
</dbReference>
<evidence type="ECO:0000256" key="3">
    <source>
        <dbReference type="ARBA" id="ARBA00012438"/>
    </source>
</evidence>
<evidence type="ECO:0000256" key="8">
    <source>
        <dbReference type="ARBA" id="ARBA00023136"/>
    </source>
</evidence>
<dbReference type="SUPFAM" id="SSF47384">
    <property type="entry name" value="Homodimeric domain of signal transducing histidine kinase"/>
    <property type="match status" value="1"/>
</dbReference>
<evidence type="ECO:0000256" key="4">
    <source>
        <dbReference type="ARBA" id="ARBA00022553"/>
    </source>
</evidence>
<dbReference type="PANTHER" id="PTHR45453">
    <property type="entry name" value="PHOSPHATE REGULON SENSOR PROTEIN PHOR"/>
    <property type="match status" value="1"/>
</dbReference>
<dbReference type="GO" id="GO:0005886">
    <property type="term" value="C:plasma membrane"/>
    <property type="evidence" value="ECO:0007669"/>
    <property type="project" value="TreeGrafter"/>
</dbReference>
<evidence type="ECO:0000256" key="7">
    <source>
        <dbReference type="ARBA" id="ARBA00023012"/>
    </source>
</evidence>
<dbReference type="InterPro" id="IPR050351">
    <property type="entry name" value="BphY/WalK/GraS-like"/>
</dbReference>
<dbReference type="InterPro" id="IPR036097">
    <property type="entry name" value="HisK_dim/P_sf"/>
</dbReference>
<feature type="transmembrane region" description="Helical" evidence="10">
    <location>
        <begin position="152"/>
        <end position="171"/>
    </location>
</feature>
<dbReference type="SUPFAM" id="SSF55874">
    <property type="entry name" value="ATPase domain of HSP90 chaperone/DNA topoisomerase II/histidine kinase"/>
    <property type="match status" value="1"/>
</dbReference>
<comment type="caution">
    <text evidence="12">The sequence shown here is derived from an EMBL/GenBank/DDBJ whole genome shotgun (WGS) entry which is preliminary data.</text>
</comment>
<keyword evidence="12" id="KW-0547">Nucleotide-binding</keyword>
<dbReference type="InterPro" id="IPR005467">
    <property type="entry name" value="His_kinase_dom"/>
</dbReference>
<gene>
    <name evidence="12" type="ORF">MOZ60_00700</name>
</gene>
<keyword evidence="13" id="KW-1185">Reference proteome</keyword>
<evidence type="ECO:0000256" key="10">
    <source>
        <dbReference type="SAM" id="Phobius"/>
    </source>
</evidence>
<dbReference type="Pfam" id="PF00512">
    <property type="entry name" value="HisKA"/>
    <property type="match status" value="1"/>
</dbReference>
<evidence type="ECO:0000256" key="5">
    <source>
        <dbReference type="ARBA" id="ARBA00022679"/>
    </source>
</evidence>
<evidence type="ECO:0000313" key="13">
    <source>
        <dbReference type="Proteomes" id="UP001286174"/>
    </source>
</evidence>
<comment type="subcellular location">
    <subcellularLocation>
        <location evidence="2">Membrane</location>
    </subcellularLocation>
</comment>
<feature type="transmembrane region" description="Helical" evidence="10">
    <location>
        <begin position="6"/>
        <end position="29"/>
    </location>
</feature>
<keyword evidence="8 10" id="KW-0472">Membrane</keyword>
<evidence type="ECO:0000256" key="2">
    <source>
        <dbReference type="ARBA" id="ARBA00004370"/>
    </source>
</evidence>
<keyword evidence="12" id="KW-0067">ATP-binding</keyword>
<dbReference type="CDD" id="cd00082">
    <property type="entry name" value="HisKA"/>
    <property type="match status" value="1"/>
</dbReference>
<dbReference type="InterPro" id="IPR036890">
    <property type="entry name" value="HATPase_C_sf"/>
</dbReference>
<reference evidence="12 13" key="1">
    <citation type="submission" date="2022-03" db="EMBL/GenBank/DDBJ databases">
        <title>Novel taxa within the pig intestine.</title>
        <authorList>
            <person name="Wylensek D."/>
            <person name="Bishof K."/>
            <person name="Afrizal A."/>
            <person name="Clavel T."/>
        </authorList>
    </citation>
    <scope>NUCLEOTIDE SEQUENCE [LARGE SCALE GENOMIC DNA]</scope>
    <source>
        <strain evidence="12 13">CLA-KB-P133</strain>
    </source>
</reference>
<dbReference type="InterPro" id="IPR003594">
    <property type="entry name" value="HATPase_dom"/>
</dbReference>
<dbReference type="EMBL" id="JALBUR010000001">
    <property type="protein sequence ID" value="MDX8418607.1"/>
    <property type="molecule type" value="Genomic_DNA"/>
</dbReference>
<keyword evidence="10" id="KW-1133">Transmembrane helix</keyword>